<accession>A0A5C5XJQ2</accession>
<feature type="domain" description="Amine oxidase" evidence="1">
    <location>
        <begin position="5"/>
        <end position="285"/>
    </location>
</feature>
<dbReference type="Gene3D" id="3.50.50.60">
    <property type="entry name" value="FAD/NAD(P)-binding domain"/>
    <property type="match status" value="1"/>
</dbReference>
<evidence type="ECO:0000259" key="1">
    <source>
        <dbReference type="Pfam" id="PF01593"/>
    </source>
</evidence>
<protein>
    <submittedName>
        <fullName evidence="2">Protoporphyrinogen oxidase</fullName>
    </submittedName>
</protein>
<name>A0A5C5XJQ2_9PLAN</name>
<dbReference type="PANTHER" id="PTHR42923">
    <property type="entry name" value="PROTOPORPHYRINOGEN OXIDASE"/>
    <property type="match status" value="1"/>
</dbReference>
<keyword evidence="3" id="KW-1185">Reference proteome</keyword>
<dbReference type="GO" id="GO:0016491">
    <property type="term" value="F:oxidoreductase activity"/>
    <property type="evidence" value="ECO:0007669"/>
    <property type="project" value="InterPro"/>
</dbReference>
<sequence length="419" mass="48194">MGSGISGLTCAKILQPHHQITVFEAADYVGGHTHTIDVETSRGTVGIDTGFIVYNERTYPNFIRLIESLNVETQETRMGFSVRCHETDFEYNGESLGGLIADKRNLIRPRFYRMLWDLTRFYRDAAEYLQSTVKSDHTSSELTVAEFARQHRYSQSFIKYHLLPMGAAIWSCNVKSFGEFPFRFVAEFYQNHGLIQVSNRPMWRVIRGGSYRYVEKLTEAFMDRIRLKTPVQSVVRNPGHLLVTTSEGVEKYDHVILACHSDTALKIVQEPDEIEREILSDLPYTANTAVLHTDISILPRRRKNWASWNYALYPDYDDVPTLTYNMNILQSLNLEETYCVTLNSSDKIDPDLILGTYQYDHPVFTTKRERAQKRHGEMIGRNGLSYCGAYWRNGFHEDGVISGMAVCQQWGLNPGWILP</sequence>
<dbReference type="InterPro" id="IPR036188">
    <property type="entry name" value="FAD/NAD-bd_sf"/>
</dbReference>
<dbReference type="EMBL" id="SJPG01000001">
    <property type="protein sequence ID" value="TWT63064.1"/>
    <property type="molecule type" value="Genomic_DNA"/>
</dbReference>
<organism evidence="2 3">
    <name type="scientific">Rubinisphaera italica</name>
    <dbReference type="NCBI Taxonomy" id="2527969"/>
    <lineage>
        <taxon>Bacteria</taxon>
        <taxon>Pseudomonadati</taxon>
        <taxon>Planctomycetota</taxon>
        <taxon>Planctomycetia</taxon>
        <taxon>Planctomycetales</taxon>
        <taxon>Planctomycetaceae</taxon>
        <taxon>Rubinisphaera</taxon>
    </lineage>
</organism>
<dbReference type="AlphaFoldDB" id="A0A5C5XJQ2"/>
<dbReference type="PANTHER" id="PTHR42923:SF17">
    <property type="entry name" value="AMINE OXIDASE DOMAIN-CONTAINING PROTEIN"/>
    <property type="match status" value="1"/>
</dbReference>
<dbReference type="SUPFAM" id="SSF51905">
    <property type="entry name" value="FAD/NAD(P)-binding domain"/>
    <property type="match status" value="1"/>
</dbReference>
<evidence type="ECO:0000313" key="3">
    <source>
        <dbReference type="Proteomes" id="UP000316095"/>
    </source>
</evidence>
<dbReference type="Proteomes" id="UP000316095">
    <property type="component" value="Unassembled WGS sequence"/>
</dbReference>
<dbReference type="InterPro" id="IPR002937">
    <property type="entry name" value="Amino_oxidase"/>
</dbReference>
<reference evidence="2 3" key="1">
    <citation type="submission" date="2019-02" db="EMBL/GenBank/DDBJ databases">
        <title>Deep-cultivation of Planctomycetes and their phenomic and genomic characterization uncovers novel biology.</title>
        <authorList>
            <person name="Wiegand S."/>
            <person name="Jogler M."/>
            <person name="Boedeker C."/>
            <person name="Pinto D."/>
            <person name="Vollmers J."/>
            <person name="Rivas-Marin E."/>
            <person name="Kohn T."/>
            <person name="Peeters S.H."/>
            <person name="Heuer A."/>
            <person name="Rast P."/>
            <person name="Oberbeckmann S."/>
            <person name="Bunk B."/>
            <person name="Jeske O."/>
            <person name="Meyerdierks A."/>
            <person name="Storesund J.E."/>
            <person name="Kallscheuer N."/>
            <person name="Luecker S."/>
            <person name="Lage O.M."/>
            <person name="Pohl T."/>
            <person name="Merkel B.J."/>
            <person name="Hornburger P."/>
            <person name="Mueller R.-W."/>
            <person name="Bruemmer F."/>
            <person name="Labrenz M."/>
            <person name="Spormann A.M."/>
            <person name="Op Den Camp H."/>
            <person name="Overmann J."/>
            <person name="Amann R."/>
            <person name="Jetten M.S.M."/>
            <person name="Mascher T."/>
            <person name="Medema M.H."/>
            <person name="Devos D.P."/>
            <person name="Kaster A.-K."/>
            <person name="Ovreas L."/>
            <person name="Rohde M."/>
            <person name="Galperin M.Y."/>
            <person name="Jogler C."/>
        </authorList>
    </citation>
    <scope>NUCLEOTIDE SEQUENCE [LARGE SCALE GENOMIC DNA]</scope>
    <source>
        <strain evidence="2 3">Pan54</strain>
    </source>
</reference>
<comment type="caution">
    <text evidence="2">The sequence shown here is derived from an EMBL/GenBank/DDBJ whole genome shotgun (WGS) entry which is preliminary data.</text>
</comment>
<dbReference type="RefSeq" id="WP_261343205.1">
    <property type="nucleotide sequence ID" value="NZ_SJPG01000001.1"/>
</dbReference>
<evidence type="ECO:0000313" key="2">
    <source>
        <dbReference type="EMBL" id="TWT63064.1"/>
    </source>
</evidence>
<dbReference type="Pfam" id="PF01593">
    <property type="entry name" value="Amino_oxidase"/>
    <property type="match status" value="1"/>
</dbReference>
<gene>
    <name evidence="2" type="ORF">Pan54_38150</name>
</gene>
<proteinExistence type="predicted"/>
<dbReference type="InterPro" id="IPR050464">
    <property type="entry name" value="Zeta_carotene_desat/Oxidored"/>
</dbReference>